<proteinExistence type="predicted"/>
<dbReference type="Ensembl" id="ENSSDUT00000000278.1">
    <property type="protein sequence ID" value="ENSSDUP00000000243.1"/>
    <property type="gene ID" value="ENSSDUG00000000248.1"/>
</dbReference>
<sequence length="74" mass="8460">MTGKYQRNLLGLVKMSAQDVIRLSAKTVGRQLHREGYCSRTAVHEPLITKMNAHMRVQWLIWSDESSTIFLISG</sequence>
<dbReference type="GeneTree" id="ENSGT01130000279836"/>
<keyword evidence="3" id="KW-1185">Reference proteome</keyword>
<dbReference type="AlphaFoldDB" id="A0A3B4T272"/>
<evidence type="ECO:0000259" key="1">
    <source>
        <dbReference type="Pfam" id="PF01498"/>
    </source>
</evidence>
<reference evidence="2" key="2">
    <citation type="submission" date="2025-09" db="UniProtKB">
        <authorList>
            <consortium name="Ensembl"/>
        </authorList>
    </citation>
    <scope>IDENTIFICATION</scope>
</reference>
<dbReference type="InterPro" id="IPR002492">
    <property type="entry name" value="Transposase_Tc1-like"/>
</dbReference>
<dbReference type="Proteomes" id="UP000261420">
    <property type="component" value="Unplaced"/>
</dbReference>
<feature type="domain" description="Transposase Tc1-like" evidence="1">
    <location>
        <begin position="20"/>
        <end position="59"/>
    </location>
</feature>
<dbReference type="GO" id="GO:0003677">
    <property type="term" value="F:DNA binding"/>
    <property type="evidence" value="ECO:0007669"/>
    <property type="project" value="InterPro"/>
</dbReference>
<reference evidence="2" key="1">
    <citation type="submission" date="2025-08" db="UniProtKB">
        <authorList>
            <consortium name="Ensembl"/>
        </authorList>
    </citation>
    <scope>IDENTIFICATION</scope>
</reference>
<organism evidence="2 3">
    <name type="scientific">Seriola dumerili</name>
    <name type="common">Greater amberjack</name>
    <name type="synonym">Caranx dumerili</name>
    <dbReference type="NCBI Taxonomy" id="41447"/>
    <lineage>
        <taxon>Eukaryota</taxon>
        <taxon>Metazoa</taxon>
        <taxon>Chordata</taxon>
        <taxon>Craniata</taxon>
        <taxon>Vertebrata</taxon>
        <taxon>Euteleostomi</taxon>
        <taxon>Actinopterygii</taxon>
        <taxon>Neopterygii</taxon>
        <taxon>Teleostei</taxon>
        <taxon>Neoteleostei</taxon>
        <taxon>Acanthomorphata</taxon>
        <taxon>Carangaria</taxon>
        <taxon>Carangiformes</taxon>
        <taxon>Carangidae</taxon>
        <taxon>Seriola</taxon>
    </lineage>
</organism>
<dbReference type="GO" id="GO:0015074">
    <property type="term" value="P:DNA integration"/>
    <property type="evidence" value="ECO:0007669"/>
    <property type="project" value="InterPro"/>
</dbReference>
<evidence type="ECO:0000313" key="3">
    <source>
        <dbReference type="Proteomes" id="UP000261420"/>
    </source>
</evidence>
<name>A0A3B4T272_SERDU</name>
<accession>A0A3B4T272</accession>
<dbReference type="Pfam" id="PF01498">
    <property type="entry name" value="HTH_Tnp_Tc3_2"/>
    <property type="match status" value="1"/>
</dbReference>
<dbReference type="GO" id="GO:0006313">
    <property type="term" value="P:DNA transposition"/>
    <property type="evidence" value="ECO:0007669"/>
    <property type="project" value="InterPro"/>
</dbReference>
<protein>
    <recommendedName>
        <fullName evidence="1">Transposase Tc1-like domain-containing protein</fullName>
    </recommendedName>
</protein>
<evidence type="ECO:0000313" key="2">
    <source>
        <dbReference type="Ensembl" id="ENSSDUP00000000243.1"/>
    </source>
</evidence>